<gene>
    <name evidence="5" type="ORF">ASU33_20715</name>
</gene>
<sequence length="300" mass="34630">MHHVTTLSGYCRHINIPVPRFEHFDIRRFADNMRTVNRHQPPFRHAFYAVALRWQGSNRQVNGRLVQANMFFNTPYQIIGWDIESDWEGWYIMFDEEFARSLPTGPNLLTEFPFLCLDRTEPLHVPTPEAQFLDALFGQLWTEYHADYADQHALLVGYAHLLLLHVRRQFSRLHPAEPRTQENRAADVQLIARLQQLLGRNLAESAGSEAVRSPSYYAEQLCIHPNHLNTVAKRITGKTASQLVQEAVVTSAKSLLISTTLSVKEVAYRLHFSEPTHFVGFFKKHTGHTPLQFRGQHAVR</sequence>
<dbReference type="InterPro" id="IPR018060">
    <property type="entry name" value="HTH_AraC"/>
</dbReference>
<dbReference type="Gene3D" id="1.10.10.60">
    <property type="entry name" value="Homeodomain-like"/>
    <property type="match status" value="1"/>
</dbReference>
<dbReference type="OrthoDB" id="9793451at2"/>
<feature type="domain" description="HTH araC/xylS-type" evidence="4">
    <location>
        <begin position="192"/>
        <end position="296"/>
    </location>
</feature>
<dbReference type="PROSITE" id="PS01124">
    <property type="entry name" value="HTH_ARAC_FAMILY_2"/>
    <property type="match status" value="1"/>
</dbReference>
<name>A0A9X0HPV8_SOLP1</name>
<evidence type="ECO:0000313" key="5">
    <source>
        <dbReference type="EMBL" id="KUG09970.1"/>
    </source>
</evidence>
<dbReference type="AlphaFoldDB" id="A0A9X0HPV8"/>
<dbReference type="PANTHER" id="PTHR43280">
    <property type="entry name" value="ARAC-FAMILY TRANSCRIPTIONAL REGULATOR"/>
    <property type="match status" value="1"/>
</dbReference>
<dbReference type="GO" id="GO:0043565">
    <property type="term" value="F:sequence-specific DNA binding"/>
    <property type="evidence" value="ECO:0007669"/>
    <property type="project" value="InterPro"/>
</dbReference>
<keyword evidence="2" id="KW-0238">DNA-binding</keyword>
<protein>
    <recommendedName>
        <fullName evidence="4">HTH araC/xylS-type domain-containing protein</fullName>
    </recommendedName>
</protein>
<dbReference type="Pfam" id="PF12833">
    <property type="entry name" value="HTH_18"/>
    <property type="match status" value="1"/>
</dbReference>
<dbReference type="EMBL" id="LNAL01000002">
    <property type="protein sequence ID" value="KUG09970.1"/>
    <property type="molecule type" value="Genomic_DNA"/>
</dbReference>
<accession>A0A9X0HPV8</accession>
<dbReference type="Proteomes" id="UP000054223">
    <property type="component" value="Unassembled WGS sequence"/>
</dbReference>
<keyword evidence="3" id="KW-0804">Transcription</keyword>
<dbReference type="PANTHER" id="PTHR43280:SF32">
    <property type="entry name" value="TRANSCRIPTIONAL REGULATORY PROTEIN"/>
    <property type="match status" value="1"/>
</dbReference>
<dbReference type="RefSeq" id="WP_059066983.1">
    <property type="nucleotide sequence ID" value="NZ_LNAL01000002.1"/>
</dbReference>
<organism evidence="5 6">
    <name type="scientific">Solirubrum puertoriconensis</name>
    <dbReference type="NCBI Taxonomy" id="1751427"/>
    <lineage>
        <taxon>Bacteria</taxon>
        <taxon>Pseudomonadati</taxon>
        <taxon>Bacteroidota</taxon>
        <taxon>Cytophagia</taxon>
        <taxon>Cytophagales</taxon>
    </lineage>
</organism>
<evidence type="ECO:0000256" key="2">
    <source>
        <dbReference type="ARBA" id="ARBA00023125"/>
    </source>
</evidence>
<evidence type="ECO:0000313" key="6">
    <source>
        <dbReference type="Proteomes" id="UP000054223"/>
    </source>
</evidence>
<keyword evidence="1" id="KW-0805">Transcription regulation</keyword>
<dbReference type="InterPro" id="IPR009057">
    <property type="entry name" value="Homeodomain-like_sf"/>
</dbReference>
<dbReference type="SMART" id="SM00342">
    <property type="entry name" value="HTH_ARAC"/>
    <property type="match status" value="1"/>
</dbReference>
<reference evidence="5 6" key="1">
    <citation type="submission" date="2015-11" db="EMBL/GenBank/DDBJ databases">
        <title>Solirubrum puertoriconensis gen. nov. an environmental bacteria isolated in Puerto Rico.</title>
        <authorList>
            <person name="Cuebas-Irizarry M.F."/>
            <person name="Montalvo-Rodriguez R."/>
        </authorList>
    </citation>
    <scope>NUCLEOTIDE SEQUENCE [LARGE SCALE GENOMIC DNA]</scope>
    <source>
        <strain evidence="5 6">MC1A</strain>
    </source>
</reference>
<evidence type="ECO:0000256" key="3">
    <source>
        <dbReference type="ARBA" id="ARBA00023163"/>
    </source>
</evidence>
<proteinExistence type="predicted"/>
<evidence type="ECO:0000259" key="4">
    <source>
        <dbReference type="PROSITE" id="PS01124"/>
    </source>
</evidence>
<dbReference type="GO" id="GO:0003700">
    <property type="term" value="F:DNA-binding transcription factor activity"/>
    <property type="evidence" value="ECO:0007669"/>
    <property type="project" value="InterPro"/>
</dbReference>
<dbReference type="SUPFAM" id="SSF46689">
    <property type="entry name" value="Homeodomain-like"/>
    <property type="match status" value="1"/>
</dbReference>
<comment type="caution">
    <text evidence="5">The sequence shown here is derived from an EMBL/GenBank/DDBJ whole genome shotgun (WGS) entry which is preliminary data.</text>
</comment>
<keyword evidence="6" id="KW-1185">Reference proteome</keyword>
<evidence type="ECO:0000256" key="1">
    <source>
        <dbReference type="ARBA" id="ARBA00023015"/>
    </source>
</evidence>